<keyword evidence="2" id="KW-1185">Reference proteome</keyword>
<proteinExistence type="predicted"/>
<dbReference type="EMBL" id="JAMBOP010000012">
    <property type="protein sequence ID" value="MCM3736420.1"/>
    <property type="molecule type" value="Genomic_DNA"/>
</dbReference>
<accession>A0ACC6A6A8</accession>
<gene>
    <name evidence="1" type="ORF">M3215_11445</name>
</gene>
<evidence type="ECO:0000313" key="1">
    <source>
        <dbReference type="EMBL" id="MCM3736420.1"/>
    </source>
</evidence>
<name>A0ACC6A6A8_9BACI</name>
<evidence type="ECO:0000313" key="2">
    <source>
        <dbReference type="Proteomes" id="UP001202289"/>
    </source>
</evidence>
<organism evidence="1 2">
    <name type="scientific">Bacillus cytotoxicus</name>
    <dbReference type="NCBI Taxonomy" id="580165"/>
    <lineage>
        <taxon>Bacteria</taxon>
        <taxon>Bacillati</taxon>
        <taxon>Bacillota</taxon>
        <taxon>Bacilli</taxon>
        <taxon>Bacillales</taxon>
        <taxon>Bacillaceae</taxon>
        <taxon>Bacillus</taxon>
        <taxon>Bacillus cereus group</taxon>
    </lineage>
</organism>
<dbReference type="Proteomes" id="UP001202289">
    <property type="component" value="Unassembled WGS sequence"/>
</dbReference>
<protein>
    <submittedName>
        <fullName evidence="1">Recombinase RecT</fullName>
    </submittedName>
</protein>
<comment type="caution">
    <text evidence="1">The sequence shown here is derived from an EMBL/GenBank/DDBJ whole genome shotgun (WGS) entry which is preliminary data.</text>
</comment>
<sequence length="304" mass="34247">MANQVAVSNTQAVVGSFTQSELDTLKTTIALGTSDEQFALFVQTCVNAGLNPFLNHIYCIVYNTKNGPKMSIQIAVEGVLALARKTDGYKGVDAQLVHENDDFKYNATTKEIIHSVGFPRGRVIGGYSVAKREGFEDVVVLMEASEVEHMTKGRNADMWKDWFNDMFKKHLLKRSAKLQYGIEIGEDEPVASKPVEETPSYQPDVRVDITPNQLQIEEGEVIDTEEEIKNKWSAINEKLQEYGMTKDDLKAIIQEKFNKKPSDLSLQQIAALSKFIDLEHANRQKEQETVVIEPPEMNFDVELD</sequence>
<reference evidence="1" key="1">
    <citation type="submission" date="2022-05" db="EMBL/GenBank/DDBJ databases">
        <title>Comparative Genomics of Spacecraft Associated Microbes.</title>
        <authorList>
            <person name="Tran M.T."/>
            <person name="Wright A."/>
            <person name="Seuylemezian A."/>
            <person name="Eisen J."/>
            <person name="Coil D."/>
        </authorList>
    </citation>
    <scope>NUCLEOTIDE SEQUENCE</scope>
    <source>
        <strain evidence="1">FAIRING 10M-2.2</strain>
    </source>
</reference>